<feature type="non-terminal residue" evidence="2">
    <location>
        <position position="104"/>
    </location>
</feature>
<name>A0A3F3PHA9_9EURO</name>
<evidence type="ECO:0000313" key="2">
    <source>
        <dbReference type="EMBL" id="RDH26113.1"/>
    </source>
</evidence>
<evidence type="ECO:0000256" key="1">
    <source>
        <dbReference type="SAM" id="MobiDB-lite"/>
    </source>
</evidence>
<dbReference type="RefSeq" id="XP_026619135.1">
    <property type="nucleotide sequence ID" value="XM_026768571.1"/>
</dbReference>
<keyword evidence="3" id="KW-1185">Reference proteome</keyword>
<gene>
    <name evidence="2" type="ORF">BDQ94DRAFT_155976</name>
</gene>
<accession>A0A3F3PHA9</accession>
<reference evidence="2 3" key="1">
    <citation type="submission" date="2018-07" db="EMBL/GenBank/DDBJ databases">
        <title>The genomes of Aspergillus section Nigri reveals drivers in fungal speciation.</title>
        <authorList>
            <consortium name="DOE Joint Genome Institute"/>
            <person name="Vesth T.C."/>
            <person name="Nybo J."/>
            <person name="Theobald S."/>
            <person name="Brandl J."/>
            <person name="Frisvad J.C."/>
            <person name="Nielsen K.F."/>
            <person name="Lyhne E.K."/>
            <person name="Kogle M.E."/>
            <person name="Kuo A."/>
            <person name="Riley R."/>
            <person name="Clum A."/>
            <person name="Nolan M."/>
            <person name="Lipzen A."/>
            <person name="Salamov A."/>
            <person name="Henrissat B."/>
            <person name="Wiebenga A."/>
            <person name="De vries R.P."/>
            <person name="Grigoriev I.V."/>
            <person name="Mortensen U.H."/>
            <person name="Andersen M.R."/>
            <person name="Baker S.E."/>
        </authorList>
    </citation>
    <scope>NUCLEOTIDE SEQUENCE [LARGE SCALE GENOMIC DNA]</scope>
    <source>
        <strain evidence="2 3">CBS 139.54b</strain>
    </source>
</reference>
<protein>
    <submittedName>
        <fullName evidence="2">Uncharacterized protein</fullName>
    </submittedName>
</protein>
<evidence type="ECO:0000313" key="3">
    <source>
        <dbReference type="Proteomes" id="UP000253729"/>
    </source>
</evidence>
<organism evidence="2 3">
    <name type="scientific">Aspergillus welwitschiae</name>
    <dbReference type="NCBI Taxonomy" id="1341132"/>
    <lineage>
        <taxon>Eukaryota</taxon>
        <taxon>Fungi</taxon>
        <taxon>Dikarya</taxon>
        <taxon>Ascomycota</taxon>
        <taxon>Pezizomycotina</taxon>
        <taxon>Eurotiomycetes</taxon>
        <taxon>Eurotiomycetidae</taxon>
        <taxon>Eurotiales</taxon>
        <taxon>Aspergillaceae</taxon>
        <taxon>Aspergillus</taxon>
        <taxon>Aspergillus subgen. Circumdati</taxon>
    </lineage>
</organism>
<feature type="region of interest" description="Disordered" evidence="1">
    <location>
        <begin position="66"/>
        <end position="96"/>
    </location>
</feature>
<dbReference type="Proteomes" id="UP000253729">
    <property type="component" value="Unassembled WGS sequence"/>
</dbReference>
<dbReference type="GeneID" id="38136927"/>
<dbReference type="EMBL" id="KZ852346">
    <property type="protein sequence ID" value="RDH26113.1"/>
    <property type="molecule type" value="Genomic_DNA"/>
</dbReference>
<proteinExistence type="predicted"/>
<sequence>MAWETLQRCKGPLLSRCTFSNRHVLLCSCSSCVIGATSISTRRASQESSTNPDCARVHRLDPALAPANAGGVSQLSAEPDNGETPMPTPPTKDRRHALPIVTCY</sequence>
<dbReference type="AlphaFoldDB" id="A0A3F3PHA9"/>